<name>A0AAD4QR09_9BILA</name>
<protein>
    <submittedName>
        <fullName evidence="2">Uncharacterized protein</fullName>
    </submittedName>
</protein>
<dbReference type="EMBL" id="JAKKPZ010001034">
    <property type="protein sequence ID" value="KAI1690961.1"/>
    <property type="molecule type" value="Genomic_DNA"/>
</dbReference>
<gene>
    <name evidence="2" type="ORF">DdX_22197</name>
</gene>
<feature type="compositionally biased region" description="Low complexity" evidence="1">
    <location>
        <begin position="31"/>
        <end position="51"/>
    </location>
</feature>
<evidence type="ECO:0000313" key="2">
    <source>
        <dbReference type="EMBL" id="KAI1690961.1"/>
    </source>
</evidence>
<evidence type="ECO:0000313" key="3">
    <source>
        <dbReference type="Proteomes" id="UP001201812"/>
    </source>
</evidence>
<proteinExistence type="predicted"/>
<organism evidence="2 3">
    <name type="scientific">Ditylenchus destructor</name>
    <dbReference type="NCBI Taxonomy" id="166010"/>
    <lineage>
        <taxon>Eukaryota</taxon>
        <taxon>Metazoa</taxon>
        <taxon>Ecdysozoa</taxon>
        <taxon>Nematoda</taxon>
        <taxon>Chromadorea</taxon>
        <taxon>Rhabditida</taxon>
        <taxon>Tylenchina</taxon>
        <taxon>Tylenchomorpha</taxon>
        <taxon>Sphaerularioidea</taxon>
        <taxon>Anguinidae</taxon>
        <taxon>Anguininae</taxon>
        <taxon>Ditylenchus</taxon>
    </lineage>
</organism>
<comment type="caution">
    <text evidence="2">The sequence shown here is derived from an EMBL/GenBank/DDBJ whole genome shotgun (WGS) entry which is preliminary data.</text>
</comment>
<sequence>MTVSQLVSQIHVPIKGAKPKPKDSKKKGASVKKGGLKQPKSPKQSKSSKLSKGQETGNGGAYMEIDHVFPGAPSGSRGIFIPCQGNGGQNSFQSDIFEVDLTLNDTDESDEDLPHEVPQKKLRLSPEKIVVQSIDSEIVLHSSIFLDRVEMGQAWKKVKLQEPP</sequence>
<feature type="region of interest" description="Disordered" evidence="1">
    <location>
        <begin position="1"/>
        <end position="69"/>
    </location>
</feature>
<keyword evidence="3" id="KW-1185">Reference proteome</keyword>
<dbReference type="Proteomes" id="UP001201812">
    <property type="component" value="Unassembled WGS sequence"/>
</dbReference>
<dbReference type="AlphaFoldDB" id="A0AAD4QR09"/>
<reference evidence="2" key="1">
    <citation type="submission" date="2022-01" db="EMBL/GenBank/DDBJ databases">
        <title>Genome Sequence Resource for Two Populations of Ditylenchus destructor, the Migratory Endoparasitic Phytonematode.</title>
        <authorList>
            <person name="Zhang H."/>
            <person name="Lin R."/>
            <person name="Xie B."/>
        </authorList>
    </citation>
    <scope>NUCLEOTIDE SEQUENCE</scope>
    <source>
        <strain evidence="2">BazhouSP</strain>
    </source>
</reference>
<accession>A0AAD4QR09</accession>
<feature type="compositionally biased region" description="Basic residues" evidence="1">
    <location>
        <begin position="17"/>
        <end position="30"/>
    </location>
</feature>
<evidence type="ECO:0000256" key="1">
    <source>
        <dbReference type="SAM" id="MobiDB-lite"/>
    </source>
</evidence>